<dbReference type="Proteomes" id="UP000253065">
    <property type="component" value="Unassembled WGS sequence"/>
</dbReference>
<keyword evidence="8" id="KW-1185">Reference proteome</keyword>
<dbReference type="InterPro" id="IPR001633">
    <property type="entry name" value="EAL_dom"/>
</dbReference>
<dbReference type="GO" id="GO:0071111">
    <property type="term" value="F:cyclic-guanylate-specific phosphodiesterase activity"/>
    <property type="evidence" value="ECO:0007669"/>
    <property type="project" value="InterPro"/>
</dbReference>
<sequence>MKSVVEPELDMANGELGREDQSLARRSFREWARQLMDCRLCRNLTLAAFTAILAIEVAILIPSYRNYEEDLLNDRVDIASQAIITFINHSRGRDITGTALEALITSSPLVGVSLSRAGTEYRAGETITTPHPANGLLRSAPRTPQGMLDLSWAADPVLSDYEVLARVDVSDVPSELVAFVFRILGLSLLIAVFVTAVTMFVVDRMMLSPLLKLRDRISRAGEDAEHPLKYLTPAGRCDEFGEVEGVFNSMLKQNAAYLSRLKLLNRELDQLLAERTRTLRRTEQELEIRTLYDQLTGLANRSLFEEQLDRHFSDPDHGGGEEAVLVLGLNDFQTLNGLAGHEAGDRVLQEIARRIAGFSTNHGRVARLGGDVFGLLVGDRGRASTDIEVRISAVIEACQRPVQVGRKTFECEVSAGVAVSGLDGQDARTLLSHAEIAMHRAKKSPSQRVQFFATEFGDQVLHRQELIHSLKTAIDNRQLQLYFQPQFDRLRRNTGYEALLRWHHPLLGPVSPAEFIPLAEETGLIVKIGDWVLEQAVATLKEWSEQGFSGRIAVNVSALQLHDPGFADRLSALLESRGVSARLLELEITETALMHDIELAMTTLNRFRELDLTLAVDDFGTGYSSLAYLKAMPVSRIKIDRTFVTGLPDNEQDQALCRTIITMAHAMGCEVIAEGVETEAQASWLASAGCDELQGYLLGKPSQTGFRAAKDKGDD</sequence>
<evidence type="ECO:0000313" key="8">
    <source>
        <dbReference type="Proteomes" id="UP000253065"/>
    </source>
</evidence>
<dbReference type="SUPFAM" id="SSF55073">
    <property type="entry name" value="Nucleotide cyclase"/>
    <property type="match status" value="1"/>
</dbReference>
<evidence type="ECO:0000313" key="6">
    <source>
        <dbReference type="EMBL" id="RCW35714.1"/>
    </source>
</evidence>
<comment type="caution">
    <text evidence="6">The sequence shown here is derived from an EMBL/GenBank/DDBJ whole genome shotgun (WGS) entry which is preliminary data.</text>
</comment>
<accession>A0A368V7R4</accession>
<feature type="domain" description="GGDEF" evidence="4">
    <location>
        <begin position="320"/>
        <end position="454"/>
    </location>
</feature>
<dbReference type="EMBL" id="QPJB01000004">
    <property type="protein sequence ID" value="RCW35714.1"/>
    <property type="molecule type" value="Genomic_DNA"/>
</dbReference>
<dbReference type="CDD" id="cd01949">
    <property type="entry name" value="GGDEF"/>
    <property type="match status" value="1"/>
</dbReference>
<organism evidence="6 7">
    <name type="scientific">Marinobacter nauticus</name>
    <name type="common">Marinobacter hydrocarbonoclasticus</name>
    <name type="synonym">Marinobacter aquaeolei</name>
    <dbReference type="NCBI Taxonomy" id="2743"/>
    <lineage>
        <taxon>Bacteria</taxon>
        <taxon>Pseudomonadati</taxon>
        <taxon>Pseudomonadota</taxon>
        <taxon>Gammaproteobacteria</taxon>
        <taxon>Pseudomonadales</taxon>
        <taxon>Marinobacteraceae</taxon>
        <taxon>Marinobacter</taxon>
    </lineage>
</organism>
<name>A0A368V7R4_MARNT</name>
<keyword evidence="2" id="KW-0812">Transmembrane</keyword>
<dbReference type="Proteomes" id="UP000252795">
    <property type="component" value="Unassembled WGS sequence"/>
</dbReference>
<protein>
    <submittedName>
        <fullName evidence="6">Diguanylate cyclase (GGDEF)-like protein</fullName>
    </submittedName>
</protein>
<dbReference type="SUPFAM" id="SSF141868">
    <property type="entry name" value="EAL domain-like"/>
    <property type="match status" value="1"/>
</dbReference>
<evidence type="ECO:0000259" key="4">
    <source>
        <dbReference type="PROSITE" id="PS50887"/>
    </source>
</evidence>
<dbReference type="Gene3D" id="3.30.70.270">
    <property type="match status" value="1"/>
</dbReference>
<dbReference type="SMART" id="SM00267">
    <property type="entry name" value="GGDEF"/>
    <property type="match status" value="1"/>
</dbReference>
<reference evidence="6 7" key="1">
    <citation type="submission" date="2018-07" db="EMBL/GenBank/DDBJ databases">
        <title>Freshwater and sediment microbial communities from various areas in North America, analyzing microbe dynamics in response to fracking.</title>
        <authorList>
            <person name="Lamendella R."/>
        </authorList>
    </citation>
    <scope>NUCLEOTIDE SEQUENCE [LARGE SCALE GENOMIC DNA]</scope>
    <source>
        <strain evidence="6 7">114E</strain>
        <strain evidence="5 8">114E_o</strain>
    </source>
</reference>
<feature type="transmembrane region" description="Helical" evidence="2">
    <location>
        <begin position="43"/>
        <end position="64"/>
    </location>
</feature>
<dbReference type="SMART" id="SM00052">
    <property type="entry name" value="EAL"/>
    <property type="match status" value="1"/>
</dbReference>
<dbReference type="PROSITE" id="PS50883">
    <property type="entry name" value="EAL"/>
    <property type="match status" value="1"/>
</dbReference>
<dbReference type="RefSeq" id="WP_022992309.1">
    <property type="nucleotide sequence ID" value="NZ_QNSA01000004.1"/>
</dbReference>
<gene>
    <name evidence="6" type="ORF">DET51_104333</name>
    <name evidence="5" type="ORF">DET64_104333</name>
</gene>
<dbReference type="AlphaFoldDB" id="A0A368V7R4"/>
<evidence type="ECO:0000259" key="3">
    <source>
        <dbReference type="PROSITE" id="PS50883"/>
    </source>
</evidence>
<dbReference type="Gene3D" id="6.10.340.10">
    <property type="match status" value="1"/>
</dbReference>
<dbReference type="InterPro" id="IPR050706">
    <property type="entry name" value="Cyclic-di-GMP_PDE-like"/>
</dbReference>
<feature type="transmembrane region" description="Helical" evidence="2">
    <location>
        <begin position="179"/>
        <end position="202"/>
    </location>
</feature>
<dbReference type="PANTHER" id="PTHR33121:SF71">
    <property type="entry name" value="OXYGEN SENSOR PROTEIN DOSP"/>
    <property type="match status" value="1"/>
</dbReference>
<dbReference type="InterPro" id="IPR029787">
    <property type="entry name" value="Nucleotide_cyclase"/>
</dbReference>
<evidence type="ECO:0000313" key="5">
    <source>
        <dbReference type="EMBL" id="RBP75183.1"/>
    </source>
</evidence>
<dbReference type="PANTHER" id="PTHR33121">
    <property type="entry name" value="CYCLIC DI-GMP PHOSPHODIESTERASE PDEF"/>
    <property type="match status" value="1"/>
</dbReference>
<dbReference type="PROSITE" id="PS50887">
    <property type="entry name" value="GGDEF"/>
    <property type="match status" value="1"/>
</dbReference>
<dbReference type="NCBIfam" id="TIGR00254">
    <property type="entry name" value="GGDEF"/>
    <property type="match status" value="1"/>
</dbReference>
<feature type="domain" description="EAL" evidence="3">
    <location>
        <begin position="463"/>
        <end position="715"/>
    </location>
</feature>
<dbReference type="InterPro" id="IPR000160">
    <property type="entry name" value="GGDEF_dom"/>
</dbReference>
<dbReference type="EMBL" id="QNSA01000004">
    <property type="protein sequence ID" value="RBP75183.1"/>
    <property type="molecule type" value="Genomic_DNA"/>
</dbReference>
<keyword evidence="2" id="KW-1133">Transmembrane helix</keyword>
<evidence type="ECO:0000256" key="1">
    <source>
        <dbReference type="SAM" id="Coils"/>
    </source>
</evidence>
<dbReference type="CDD" id="cd01948">
    <property type="entry name" value="EAL"/>
    <property type="match status" value="1"/>
</dbReference>
<keyword evidence="1" id="KW-0175">Coiled coil</keyword>
<dbReference type="Gene3D" id="3.20.20.450">
    <property type="entry name" value="EAL domain"/>
    <property type="match status" value="1"/>
</dbReference>
<proteinExistence type="predicted"/>
<dbReference type="Pfam" id="PF00563">
    <property type="entry name" value="EAL"/>
    <property type="match status" value="1"/>
</dbReference>
<evidence type="ECO:0000313" key="7">
    <source>
        <dbReference type="Proteomes" id="UP000252795"/>
    </source>
</evidence>
<keyword evidence="2" id="KW-0472">Membrane</keyword>
<dbReference type="Pfam" id="PF00990">
    <property type="entry name" value="GGDEF"/>
    <property type="match status" value="1"/>
</dbReference>
<feature type="coiled-coil region" evidence="1">
    <location>
        <begin position="254"/>
        <end position="285"/>
    </location>
</feature>
<dbReference type="InterPro" id="IPR035919">
    <property type="entry name" value="EAL_sf"/>
</dbReference>
<evidence type="ECO:0000256" key="2">
    <source>
        <dbReference type="SAM" id="Phobius"/>
    </source>
</evidence>
<dbReference type="InterPro" id="IPR043128">
    <property type="entry name" value="Rev_trsase/Diguanyl_cyclase"/>
</dbReference>